<sequence length="144" mass="16962">MDKIVKTLQEGYDQLSKACEETNKRLNLVFEEQHHSKRDSDCLDKDINKLFNFYHSMKPQPQSHILDSPYDQDDIKPDAKLMNKEREPSQYQHGYNMSYSEKEALKHLPEASSWAKFSGTEEYDHKELIDYIDGFFIDLPSIPD</sequence>
<proteinExistence type="predicted"/>
<dbReference type="AlphaFoldDB" id="A0A9Q3PNK5"/>
<name>A0A9Q3PNK5_9BASI</name>
<dbReference type="Proteomes" id="UP000765509">
    <property type="component" value="Unassembled WGS sequence"/>
</dbReference>
<dbReference type="EMBL" id="AVOT02081240">
    <property type="protein sequence ID" value="MBW0567680.1"/>
    <property type="molecule type" value="Genomic_DNA"/>
</dbReference>
<accession>A0A9Q3PNK5</accession>
<organism evidence="1 2">
    <name type="scientific">Austropuccinia psidii MF-1</name>
    <dbReference type="NCBI Taxonomy" id="1389203"/>
    <lineage>
        <taxon>Eukaryota</taxon>
        <taxon>Fungi</taxon>
        <taxon>Dikarya</taxon>
        <taxon>Basidiomycota</taxon>
        <taxon>Pucciniomycotina</taxon>
        <taxon>Pucciniomycetes</taxon>
        <taxon>Pucciniales</taxon>
        <taxon>Sphaerophragmiaceae</taxon>
        <taxon>Austropuccinia</taxon>
    </lineage>
</organism>
<protein>
    <submittedName>
        <fullName evidence="1">Uncharacterized protein</fullName>
    </submittedName>
</protein>
<evidence type="ECO:0000313" key="1">
    <source>
        <dbReference type="EMBL" id="MBW0567680.1"/>
    </source>
</evidence>
<evidence type="ECO:0000313" key="2">
    <source>
        <dbReference type="Proteomes" id="UP000765509"/>
    </source>
</evidence>
<reference evidence="1" key="1">
    <citation type="submission" date="2021-03" db="EMBL/GenBank/DDBJ databases">
        <title>Draft genome sequence of rust myrtle Austropuccinia psidii MF-1, a brazilian biotype.</title>
        <authorList>
            <person name="Quecine M.C."/>
            <person name="Pachon D.M.R."/>
            <person name="Bonatelli M.L."/>
            <person name="Correr F.H."/>
            <person name="Franceschini L.M."/>
            <person name="Leite T.F."/>
            <person name="Margarido G.R.A."/>
            <person name="Almeida C.A."/>
            <person name="Ferrarezi J.A."/>
            <person name="Labate C.A."/>
        </authorList>
    </citation>
    <scope>NUCLEOTIDE SEQUENCE</scope>
    <source>
        <strain evidence="1">MF-1</strain>
    </source>
</reference>
<keyword evidence="2" id="KW-1185">Reference proteome</keyword>
<comment type="caution">
    <text evidence="1">The sequence shown here is derived from an EMBL/GenBank/DDBJ whole genome shotgun (WGS) entry which is preliminary data.</text>
</comment>
<gene>
    <name evidence="1" type="ORF">O181_107395</name>
</gene>